<reference evidence="1 2" key="1">
    <citation type="journal article" date="2015" name="Genom Data">
        <title>Draft genome sequence of a multidrug-resistant Chryseobacterium indologenes isolate from Malaysia.</title>
        <authorList>
            <person name="Yu C.Y."/>
            <person name="Ang G.Y."/>
            <person name="Cheng H.J."/>
            <person name="Cheong Y.M."/>
            <person name="Yin W.F."/>
            <person name="Chan K.G."/>
        </authorList>
    </citation>
    <scope>NUCLEOTIDE SEQUENCE [LARGE SCALE GENOMIC DNA]</scope>
    <source>
        <strain evidence="1 2">CI_885</strain>
    </source>
</reference>
<evidence type="ECO:0000313" key="1">
    <source>
        <dbReference type="EMBL" id="KPE51189.1"/>
    </source>
</evidence>
<organism evidence="1 2">
    <name type="scientific">Chryseobacterium indologenes</name>
    <name type="common">Flavobacterium indologenes</name>
    <dbReference type="NCBI Taxonomy" id="253"/>
    <lineage>
        <taxon>Bacteria</taxon>
        <taxon>Pseudomonadati</taxon>
        <taxon>Bacteroidota</taxon>
        <taxon>Flavobacteriia</taxon>
        <taxon>Flavobacteriales</taxon>
        <taxon>Weeksellaceae</taxon>
        <taxon>Chryseobacterium group</taxon>
        <taxon>Chryseobacterium</taxon>
    </lineage>
</organism>
<proteinExistence type="predicted"/>
<dbReference type="AlphaFoldDB" id="A0A0N0ZVV8"/>
<gene>
    <name evidence="1" type="ORF">AOB46_11010</name>
</gene>
<dbReference type="EMBL" id="LJOD01000006">
    <property type="protein sequence ID" value="KPE51189.1"/>
    <property type="molecule type" value="Genomic_DNA"/>
</dbReference>
<dbReference type="PATRIC" id="fig|253.9.peg.4028"/>
<reference evidence="2" key="2">
    <citation type="submission" date="2015-09" db="EMBL/GenBank/DDBJ databases">
        <title>Draft genome sequence of a multidrug-resistant Chryseobacterium indologenes isolate from Malaysia.</title>
        <authorList>
            <person name="Yu C.Y."/>
            <person name="Ang G.Y."/>
            <person name="Chan K.-G."/>
        </authorList>
    </citation>
    <scope>NUCLEOTIDE SEQUENCE [LARGE SCALE GENOMIC DNA]</scope>
    <source>
        <strain evidence="2">CI_885</strain>
    </source>
</reference>
<protein>
    <submittedName>
        <fullName evidence="1">Uncharacterized protein</fullName>
    </submittedName>
</protein>
<evidence type="ECO:0000313" key="2">
    <source>
        <dbReference type="Proteomes" id="UP000037953"/>
    </source>
</evidence>
<dbReference type="Proteomes" id="UP000037953">
    <property type="component" value="Unassembled WGS sequence"/>
</dbReference>
<comment type="caution">
    <text evidence="1">The sequence shown here is derived from an EMBL/GenBank/DDBJ whole genome shotgun (WGS) entry which is preliminary data.</text>
</comment>
<sequence length="98" mass="11409">MFFPVLQLNSKGKNFYIKNFKEEFKQAAFCNCLLYGYNDKSLASRLTQIDKTFYNPIMQNIFSEELTEISINEYKLIKKDSLNFIQTSSEANAGKKVL</sequence>
<name>A0A0N0ZVV8_CHRID</name>
<accession>A0A0N0ZVV8</accession>